<organism evidence="2 3">
    <name type="scientific">Acidovorax temperans</name>
    <dbReference type="NCBI Taxonomy" id="80878"/>
    <lineage>
        <taxon>Bacteria</taxon>
        <taxon>Pseudomonadati</taxon>
        <taxon>Pseudomonadota</taxon>
        <taxon>Betaproteobacteria</taxon>
        <taxon>Burkholderiales</taxon>
        <taxon>Comamonadaceae</taxon>
        <taxon>Acidovorax</taxon>
    </lineage>
</organism>
<gene>
    <name evidence="2" type="ORF">RP29_18010</name>
</gene>
<dbReference type="InterPro" id="IPR047655">
    <property type="entry name" value="Transpos_IS630-like"/>
</dbReference>
<dbReference type="GO" id="GO:0004519">
    <property type="term" value="F:endonuclease activity"/>
    <property type="evidence" value="ECO:0007669"/>
    <property type="project" value="UniProtKB-KW"/>
</dbReference>
<dbReference type="SUPFAM" id="SSF53098">
    <property type="entry name" value="Ribonuclease H-like"/>
    <property type="match status" value="1"/>
</dbReference>
<dbReference type="InterPro" id="IPR038717">
    <property type="entry name" value="Tc1-like_DDE_dom"/>
</dbReference>
<dbReference type="Gene3D" id="3.30.420.10">
    <property type="entry name" value="Ribonuclease H-like superfamily/Ribonuclease H"/>
    <property type="match status" value="1"/>
</dbReference>
<dbReference type="RefSeq" id="WP_044401909.1">
    <property type="nucleotide sequence ID" value="NZ_JXYQ01000070.1"/>
</dbReference>
<dbReference type="OrthoDB" id="2375382at2"/>
<dbReference type="NCBIfam" id="NF033545">
    <property type="entry name" value="transpos_IS630"/>
    <property type="match status" value="1"/>
</dbReference>
<dbReference type="Proteomes" id="UP000032566">
    <property type="component" value="Unassembled WGS sequence"/>
</dbReference>
<evidence type="ECO:0000259" key="1">
    <source>
        <dbReference type="Pfam" id="PF13358"/>
    </source>
</evidence>
<name>A0A0D7K580_9BURK</name>
<dbReference type="InterPro" id="IPR036397">
    <property type="entry name" value="RNaseH_sf"/>
</dbReference>
<dbReference type="Pfam" id="PF13565">
    <property type="entry name" value="HTH_32"/>
    <property type="match status" value="1"/>
</dbReference>
<evidence type="ECO:0000313" key="2">
    <source>
        <dbReference type="EMBL" id="KJA09159.1"/>
    </source>
</evidence>
<dbReference type="AlphaFoldDB" id="A0A0D7K580"/>
<sequence>MRTGRPKSELVLSDDERSQLQSFARSRSLPAALSSRARIVLSSAEGEPNNAIAARLQLTNATVGKWRSRFIERRIAGLYDDIRPGAPRTIDDERIAELINTTLHTKPVNGSSHWSVRGVAAETGISKSSVQRYFQLFGLQPHRTEGFKLSNDPFFVEKLRDVVGLYLSPPDNALVICVDEKSQCQALERTQPMLPMGFGYAEGVTHDYKRHGTTTLFAALNVLNGAVLASCKPRHRHQEFLSFLREIETAVPPELDIHCIVDNYATHSHPKIKAWLATRPRWHMHFIPTYSSWLNQVERFFALITDKAIRRGSFTSVKQLVQRIDQFVAHHNANSQPFKWTATADSILEKLHRLCSRISGTGH</sequence>
<dbReference type="InterPro" id="IPR052702">
    <property type="entry name" value="MscS-like_channel"/>
</dbReference>
<feature type="domain" description="Tc1-like transposase DDE" evidence="1">
    <location>
        <begin position="175"/>
        <end position="320"/>
    </location>
</feature>
<keyword evidence="3" id="KW-1185">Reference proteome</keyword>
<dbReference type="PANTHER" id="PTHR30347:SF1">
    <property type="entry name" value="MECHANOSENSITIVE CHANNEL MSCK"/>
    <property type="match status" value="1"/>
</dbReference>
<dbReference type="InterPro" id="IPR012337">
    <property type="entry name" value="RNaseH-like_sf"/>
</dbReference>
<accession>A0A0D7K580</accession>
<comment type="caution">
    <text evidence="2">The sequence shown here is derived from an EMBL/GenBank/DDBJ whole genome shotgun (WGS) entry which is preliminary data.</text>
</comment>
<keyword evidence="2" id="KW-0540">Nuclease</keyword>
<evidence type="ECO:0000313" key="3">
    <source>
        <dbReference type="Proteomes" id="UP000032566"/>
    </source>
</evidence>
<dbReference type="EMBL" id="JXYQ01000070">
    <property type="protein sequence ID" value="KJA09159.1"/>
    <property type="molecule type" value="Genomic_DNA"/>
</dbReference>
<dbReference type="PATRIC" id="fig|80878.5.peg.3562"/>
<keyword evidence="2" id="KW-0255">Endonuclease</keyword>
<reference evidence="2 3" key="1">
    <citation type="submission" date="2014-12" db="EMBL/GenBank/DDBJ databases">
        <title>Isolation of bacteria from lake water.</title>
        <authorList>
            <person name="Sheng K.-Y."/>
            <person name="Chin P.-S."/>
            <person name="Chan K.-G."/>
            <person name="Tan G.S."/>
        </authorList>
    </citation>
    <scope>NUCLEOTIDE SEQUENCE [LARGE SCALE GENOMIC DNA]</scope>
    <source>
        <strain evidence="2 3">KY4</strain>
    </source>
</reference>
<dbReference type="STRING" id="80878.RP29_18010"/>
<dbReference type="GO" id="GO:0003676">
    <property type="term" value="F:nucleic acid binding"/>
    <property type="evidence" value="ECO:0007669"/>
    <property type="project" value="InterPro"/>
</dbReference>
<dbReference type="PANTHER" id="PTHR30347">
    <property type="entry name" value="POTASSIUM CHANNEL RELATED"/>
    <property type="match status" value="1"/>
</dbReference>
<proteinExistence type="predicted"/>
<dbReference type="SUPFAM" id="SSF46689">
    <property type="entry name" value="Homeodomain-like"/>
    <property type="match status" value="1"/>
</dbReference>
<dbReference type="Pfam" id="PF13358">
    <property type="entry name" value="DDE_3"/>
    <property type="match status" value="1"/>
</dbReference>
<protein>
    <submittedName>
        <fullName evidence="2">Endonuclease DDE</fullName>
    </submittedName>
</protein>
<keyword evidence="2" id="KW-0378">Hydrolase</keyword>
<dbReference type="InterPro" id="IPR009057">
    <property type="entry name" value="Homeodomain-like_sf"/>
</dbReference>